<dbReference type="GO" id="GO:0032357">
    <property type="term" value="F:oxidized purine DNA binding"/>
    <property type="evidence" value="ECO:0007669"/>
    <property type="project" value="TreeGrafter"/>
</dbReference>
<evidence type="ECO:0000256" key="10">
    <source>
        <dbReference type="ARBA" id="ARBA00023295"/>
    </source>
</evidence>
<dbReference type="GO" id="GO:0034039">
    <property type="term" value="F:8-oxo-7,8-dihydroguanine DNA N-glycosylase activity"/>
    <property type="evidence" value="ECO:0007669"/>
    <property type="project" value="TreeGrafter"/>
</dbReference>
<gene>
    <name evidence="12" type="ORF">dnl_19590</name>
</gene>
<reference evidence="12" key="1">
    <citation type="journal article" date="2021" name="Microb. Physiol.">
        <title>Proteogenomic Insights into the Physiology of Marine, Sulfate-Reducing, Filamentous Desulfonema limicola and Desulfonema magnum.</title>
        <authorList>
            <person name="Schnaars V."/>
            <person name="Wohlbrand L."/>
            <person name="Scheve S."/>
            <person name="Hinrichs C."/>
            <person name="Reinhardt R."/>
            <person name="Rabus R."/>
        </authorList>
    </citation>
    <scope>NUCLEOTIDE SEQUENCE</scope>
    <source>
        <strain evidence="12">5ac10</strain>
    </source>
</reference>
<dbReference type="REBASE" id="488989">
    <property type="entry name" value="V.Dli5ac10ORF19600P"/>
</dbReference>
<evidence type="ECO:0000256" key="1">
    <source>
        <dbReference type="ARBA" id="ARBA00001966"/>
    </source>
</evidence>
<dbReference type="GO" id="GO:0006284">
    <property type="term" value="P:base-excision repair"/>
    <property type="evidence" value="ECO:0007669"/>
    <property type="project" value="InterPro"/>
</dbReference>
<dbReference type="PANTHER" id="PTHR42944:SF1">
    <property type="entry name" value="ADENINE DNA GLYCOSYLASE"/>
    <property type="match status" value="1"/>
</dbReference>
<dbReference type="InterPro" id="IPR011257">
    <property type="entry name" value="DNA_glycosylase"/>
</dbReference>
<evidence type="ECO:0000256" key="5">
    <source>
        <dbReference type="ARBA" id="ARBA00022763"/>
    </source>
</evidence>
<dbReference type="SUPFAM" id="SSF48150">
    <property type="entry name" value="DNA-glycosylase"/>
    <property type="match status" value="1"/>
</dbReference>
<keyword evidence="9" id="KW-0234">DNA repair</keyword>
<dbReference type="Gene3D" id="1.10.1670.10">
    <property type="entry name" value="Helix-hairpin-Helix base-excision DNA repair enzymes (C-terminal)"/>
    <property type="match status" value="1"/>
</dbReference>
<dbReference type="InterPro" id="IPR003651">
    <property type="entry name" value="Endonuclease3_FeS-loop_motif"/>
</dbReference>
<protein>
    <submittedName>
        <fullName evidence="12">Adenine DNA glycosylase domain-containing protein, MutY-like</fullName>
    </submittedName>
</protein>
<comment type="cofactor">
    <cofactor evidence="1">
        <name>[4Fe-4S] cluster</name>
        <dbReference type="ChEBI" id="CHEBI:49883"/>
    </cofactor>
</comment>
<dbReference type="AlphaFoldDB" id="A0A975B6H0"/>
<evidence type="ECO:0000256" key="6">
    <source>
        <dbReference type="ARBA" id="ARBA00022801"/>
    </source>
</evidence>
<keyword evidence="6" id="KW-0378">Hydrolase</keyword>
<evidence type="ECO:0000256" key="8">
    <source>
        <dbReference type="ARBA" id="ARBA00023014"/>
    </source>
</evidence>
<dbReference type="Pfam" id="PF00730">
    <property type="entry name" value="HhH-GPD"/>
    <property type="match status" value="1"/>
</dbReference>
<feature type="domain" description="HhH-GPD" evidence="11">
    <location>
        <begin position="45"/>
        <end position="195"/>
    </location>
</feature>
<sequence>MASITTNSIKYFQKGLLTWFEINGRDFPWRKGKKTVYQLIIAEILLQRTKAETAAKYYPIFLKTYPNWKKLGYAKERELQEILKPLGLQVQRANRLFKLSREMKDRKGRFPTTRNEIEQLPIFGQYIANAYELLIQNKKSPLLDVNMSRLLERYFGKRNMSDIRYDPYLQELSYQVVNIDNPKSINWAILDYAQLVCKSRKPVCHNCSINTGCSYYKNNV</sequence>
<organism evidence="12 13">
    <name type="scientific">Desulfonema limicola</name>
    <dbReference type="NCBI Taxonomy" id="45656"/>
    <lineage>
        <taxon>Bacteria</taxon>
        <taxon>Pseudomonadati</taxon>
        <taxon>Thermodesulfobacteriota</taxon>
        <taxon>Desulfobacteria</taxon>
        <taxon>Desulfobacterales</taxon>
        <taxon>Desulfococcaceae</taxon>
        <taxon>Desulfonema</taxon>
    </lineage>
</organism>
<keyword evidence="4" id="KW-0479">Metal-binding</keyword>
<accession>A0A975B6H0</accession>
<keyword evidence="8" id="KW-0411">Iron-sulfur</keyword>
<dbReference type="SMART" id="SM00525">
    <property type="entry name" value="FES"/>
    <property type="match status" value="1"/>
</dbReference>
<dbReference type="InterPro" id="IPR003265">
    <property type="entry name" value="HhH-GPD_domain"/>
</dbReference>
<dbReference type="GO" id="GO:0035485">
    <property type="term" value="F:adenine/guanine mispair binding"/>
    <property type="evidence" value="ECO:0007669"/>
    <property type="project" value="TreeGrafter"/>
</dbReference>
<dbReference type="GO" id="GO:0046872">
    <property type="term" value="F:metal ion binding"/>
    <property type="evidence" value="ECO:0007669"/>
    <property type="project" value="UniProtKB-KW"/>
</dbReference>
<dbReference type="GO" id="GO:0006298">
    <property type="term" value="P:mismatch repair"/>
    <property type="evidence" value="ECO:0007669"/>
    <property type="project" value="TreeGrafter"/>
</dbReference>
<keyword evidence="7" id="KW-0408">Iron</keyword>
<evidence type="ECO:0000313" key="13">
    <source>
        <dbReference type="Proteomes" id="UP000663720"/>
    </source>
</evidence>
<dbReference type="PANTHER" id="PTHR42944">
    <property type="entry name" value="ADENINE DNA GLYCOSYLASE"/>
    <property type="match status" value="1"/>
</dbReference>
<dbReference type="GO" id="GO:0000701">
    <property type="term" value="F:purine-specific mismatch base pair DNA N-glycosylase activity"/>
    <property type="evidence" value="ECO:0007669"/>
    <property type="project" value="TreeGrafter"/>
</dbReference>
<keyword evidence="10" id="KW-0326">Glycosidase</keyword>
<name>A0A975B6H0_9BACT</name>
<evidence type="ECO:0000256" key="4">
    <source>
        <dbReference type="ARBA" id="ARBA00022723"/>
    </source>
</evidence>
<evidence type="ECO:0000256" key="9">
    <source>
        <dbReference type="ARBA" id="ARBA00023204"/>
    </source>
</evidence>
<dbReference type="Gene3D" id="1.10.340.30">
    <property type="entry name" value="Hypothetical protein, domain 2"/>
    <property type="match status" value="1"/>
</dbReference>
<evidence type="ECO:0000313" key="12">
    <source>
        <dbReference type="EMBL" id="QTA79683.1"/>
    </source>
</evidence>
<dbReference type="EMBL" id="CP061799">
    <property type="protein sequence ID" value="QTA79683.1"/>
    <property type="molecule type" value="Genomic_DNA"/>
</dbReference>
<evidence type="ECO:0000256" key="7">
    <source>
        <dbReference type="ARBA" id="ARBA00023004"/>
    </source>
</evidence>
<dbReference type="InterPro" id="IPR044298">
    <property type="entry name" value="MIG/MutY"/>
</dbReference>
<dbReference type="SMART" id="SM00478">
    <property type="entry name" value="ENDO3c"/>
    <property type="match status" value="1"/>
</dbReference>
<proteinExistence type="inferred from homology"/>
<keyword evidence="5" id="KW-0227">DNA damage</keyword>
<evidence type="ECO:0000256" key="2">
    <source>
        <dbReference type="ARBA" id="ARBA00002933"/>
    </source>
</evidence>
<dbReference type="RefSeq" id="WP_207691407.1">
    <property type="nucleotide sequence ID" value="NZ_CP061799.1"/>
</dbReference>
<dbReference type="Proteomes" id="UP000663720">
    <property type="component" value="Chromosome"/>
</dbReference>
<evidence type="ECO:0000256" key="3">
    <source>
        <dbReference type="ARBA" id="ARBA00008343"/>
    </source>
</evidence>
<comment type="similarity">
    <text evidence="3">Belongs to the Nth/MutY family.</text>
</comment>
<comment type="function">
    <text evidence="2">Adenine glycosylase active on G-A mispairs. MutY also corrects error-prone DNA synthesis past GO lesions which are due to the oxidatively damaged form of guanine: 7,8-dihydro-8-oxoguanine (8-oxo-dGTP).</text>
</comment>
<dbReference type="InterPro" id="IPR023170">
    <property type="entry name" value="HhH_base_excis_C"/>
</dbReference>
<keyword evidence="13" id="KW-1185">Reference proteome</keyword>
<evidence type="ECO:0000259" key="11">
    <source>
        <dbReference type="SMART" id="SM00478"/>
    </source>
</evidence>
<dbReference type="KEGG" id="dli:dnl_19590"/>
<dbReference type="CDD" id="cd00056">
    <property type="entry name" value="ENDO3c"/>
    <property type="match status" value="1"/>
</dbReference>
<dbReference type="GO" id="GO:0051539">
    <property type="term" value="F:4 iron, 4 sulfur cluster binding"/>
    <property type="evidence" value="ECO:0007669"/>
    <property type="project" value="InterPro"/>
</dbReference>